<dbReference type="KEGG" id="mgin:FRZ54_20515"/>
<proteinExistence type="predicted"/>
<reference evidence="3 4" key="1">
    <citation type="journal article" date="2017" name="Curr. Microbiol.">
        <title>Mucilaginibacter ginsenosidivorans sp. nov., Isolated from Soil of Ginseng Field.</title>
        <authorList>
            <person name="Kim M.M."/>
            <person name="Siddiqi M.Z."/>
            <person name="Im W.T."/>
        </authorList>
    </citation>
    <scope>NUCLEOTIDE SEQUENCE [LARGE SCALE GENOMIC DNA]</scope>
    <source>
        <strain evidence="3 4">Gsoil 3017</strain>
    </source>
</reference>
<feature type="signal peptide" evidence="1">
    <location>
        <begin position="1"/>
        <end position="19"/>
    </location>
</feature>
<dbReference type="AlphaFoldDB" id="A0A5B8V030"/>
<dbReference type="RefSeq" id="WP_147033680.1">
    <property type="nucleotide sequence ID" value="NZ_CP042436.1"/>
</dbReference>
<organism evidence="3 4">
    <name type="scientific">Mucilaginibacter ginsenosidivorans</name>
    <dbReference type="NCBI Taxonomy" id="398053"/>
    <lineage>
        <taxon>Bacteria</taxon>
        <taxon>Pseudomonadati</taxon>
        <taxon>Bacteroidota</taxon>
        <taxon>Sphingobacteriia</taxon>
        <taxon>Sphingobacteriales</taxon>
        <taxon>Sphingobacteriaceae</taxon>
        <taxon>Mucilaginibacter</taxon>
    </lineage>
</organism>
<evidence type="ECO:0000259" key="2">
    <source>
        <dbReference type="Pfam" id="PF13568"/>
    </source>
</evidence>
<keyword evidence="1" id="KW-0732">Signal</keyword>
<feature type="chain" id="PRO_5022984259" evidence="1">
    <location>
        <begin position="20"/>
        <end position="204"/>
    </location>
</feature>
<sequence>MKKTLLLVALCVASLATFAQTTTTFGIKAGINSSKLTVSATGGSVSTESLVGFHIGGLVDIGTDNFSFQPGVLFSSKGGKSSSEGGTSKVTLNYIEIPVNFLYKVPAGDGKVFFGGGPYFGYGISASGTDADGTKETVHFGSTSEDVKNPDYGVNFLAGYQFSQGFALNINYGLGLANLSNDDAGVNLKTKNQVLSFSLSYFIK</sequence>
<evidence type="ECO:0000313" key="4">
    <source>
        <dbReference type="Proteomes" id="UP000321479"/>
    </source>
</evidence>
<gene>
    <name evidence="3" type="ORF">FRZ54_20515</name>
</gene>
<accession>A0A5B8V030</accession>
<feature type="domain" description="Outer membrane protein beta-barrel" evidence="2">
    <location>
        <begin position="18"/>
        <end position="180"/>
    </location>
</feature>
<dbReference type="Proteomes" id="UP000321479">
    <property type="component" value="Chromosome"/>
</dbReference>
<dbReference type="EMBL" id="CP042436">
    <property type="protein sequence ID" value="QEC64847.1"/>
    <property type="molecule type" value="Genomic_DNA"/>
</dbReference>
<protein>
    <submittedName>
        <fullName evidence="3">PorT family protein</fullName>
    </submittedName>
</protein>
<dbReference type="OrthoDB" id="1150878at2"/>
<evidence type="ECO:0000256" key="1">
    <source>
        <dbReference type="SAM" id="SignalP"/>
    </source>
</evidence>
<evidence type="ECO:0000313" key="3">
    <source>
        <dbReference type="EMBL" id="QEC64847.1"/>
    </source>
</evidence>
<name>A0A5B8V030_9SPHI</name>
<dbReference type="InterPro" id="IPR025665">
    <property type="entry name" value="Beta-barrel_OMP_2"/>
</dbReference>
<keyword evidence="4" id="KW-1185">Reference proteome</keyword>
<dbReference type="Pfam" id="PF13568">
    <property type="entry name" value="OMP_b-brl_2"/>
    <property type="match status" value="1"/>
</dbReference>